<keyword evidence="3" id="KW-0067">ATP-binding</keyword>
<evidence type="ECO:0000256" key="2">
    <source>
        <dbReference type="ARBA" id="ARBA00022741"/>
    </source>
</evidence>
<dbReference type="InterPro" id="IPR020587">
    <property type="entry name" value="RecA_monomer-monomer_interface"/>
</dbReference>
<dbReference type="Gene3D" id="3.40.50.300">
    <property type="entry name" value="P-loop containing nucleotide triphosphate hydrolases"/>
    <property type="match status" value="1"/>
</dbReference>
<protein>
    <submittedName>
        <fullName evidence="6">Protein recA</fullName>
    </submittedName>
</protein>
<dbReference type="InterPro" id="IPR013765">
    <property type="entry name" value="DNA_recomb/repair_RecA"/>
</dbReference>
<dbReference type="GO" id="GO:0005524">
    <property type="term" value="F:ATP binding"/>
    <property type="evidence" value="ECO:0007669"/>
    <property type="project" value="UniProtKB-KW"/>
</dbReference>
<reference evidence="6" key="1">
    <citation type="journal article" date="2021" name="Proc. Natl. Acad. Sci. U.S.A.">
        <title>A Catalog of Tens of Thousands of Viruses from Human Metagenomes Reveals Hidden Associations with Chronic Diseases.</title>
        <authorList>
            <person name="Tisza M.J."/>
            <person name="Buck C.B."/>
        </authorList>
    </citation>
    <scope>NUCLEOTIDE SEQUENCE</scope>
    <source>
        <strain evidence="6">CtJ2i1</strain>
    </source>
</reference>
<proteinExistence type="inferred from homology"/>
<dbReference type="InterPro" id="IPR049428">
    <property type="entry name" value="RecA-like_N"/>
</dbReference>
<dbReference type="PRINTS" id="PR00142">
    <property type="entry name" value="RECA"/>
</dbReference>
<dbReference type="PROSITE" id="PS50163">
    <property type="entry name" value="RECA_3"/>
    <property type="match status" value="1"/>
</dbReference>
<dbReference type="Pfam" id="PF00154">
    <property type="entry name" value="RecA_N"/>
    <property type="match status" value="1"/>
</dbReference>
<evidence type="ECO:0000256" key="1">
    <source>
        <dbReference type="ARBA" id="ARBA00009391"/>
    </source>
</evidence>
<dbReference type="PANTHER" id="PTHR45900:SF1">
    <property type="entry name" value="MITOCHONDRIAL DNA REPAIR PROTEIN RECA HOMOLOG-RELATED"/>
    <property type="match status" value="1"/>
</dbReference>
<name>A0A8S5V1N5_9CAUD</name>
<organism evidence="6">
    <name type="scientific">Myoviridae sp. ctJ2i1</name>
    <dbReference type="NCBI Taxonomy" id="2825079"/>
    <lineage>
        <taxon>Viruses</taxon>
        <taxon>Duplodnaviria</taxon>
        <taxon>Heunggongvirae</taxon>
        <taxon>Uroviricota</taxon>
        <taxon>Caudoviricetes</taxon>
    </lineage>
</organism>
<dbReference type="GO" id="GO:0006310">
    <property type="term" value="P:DNA recombination"/>
    <property type="evidence" value="ECO:0007669"/>
    <property type="project" value="UniProtKB-KW"/>
</dbReference>
<keyword evidence="2" id="KW-0547">Nucleotide-binding</keyword>
<dbReference type="SUPFAM" id="SSF52540">
    <property type="entry name" value="P-loop containing nucleoside triphosphate hydrolases"/>
    <property type="match status" value="1"/>
</dbReference>
<dbReference type="PANTHER" id="PTHR45900">
    <property type="entry name" value="RECA"/>
    <property type="match status" value="1"/>
</dbReference>
<comment type="similarity">
    <text evidence="1">Belongs to the RecA family.</text>
</comment>
<dbReference type="InterPro" id="IPR027417">
    <property type="entry name" value="P-loop_NTPase"/>
</dbReference>
<dbReference type="GO" id="GO:0006281">
    <property type="term" value="P:DNA repair"/>
    <property type="evidence" value="ECO:0007669"/>
    <property type="project" value="InterPro"/>
</dbReference>
<evidence type="ECO:0000256" key="4">
    <source>
        <dbReference type="ARBA" id="ARBA00023172"/>
    </source>
</evidence>
<feature type="domain" description="RecA family profile 2" evidence="5">
    <location>
        <begin position="228"/>
        <end position="304"/>
    </location>
</feature>
<sequence>MARKKAEVVVEDKAKVTDAERRKRIELVMANLRKKNDGIIVGKLTDPEVQEQLHIEFIPTPSINFNSATGGGIPKGNVCIIAGEADSGKTSLILETIGKMHREHSEGHFALWLESEASLNLDYMVNQFGIDPERFFFIQFDRNHSAEQCLDQAEALLQTGVIDLFCINTLKALIPESEMNKSMEQVNVGAAARMNSRAMGKFVPLIKQYKTAMVLIQHLTTNIGGFSMYGDNLILAGGRAIRTASMLTVEMRKASVLDTDPIGKEDGIKINCKITKNHCIPREFPYRKFTYYAIFGEGIEQILSTLDELIDLGIIHKAGAWMQQLDPETGEIVDKWNGRNAFREDMKANPDKLEKLKSLIHGSFETLSEEEVVEIKEQEKLAEEAEEATNG</sequence>
<dbReference type="GO" id="GO:0008094">
    <property type="term" value="F:ATP-dependent activity, acting on DNA"/>
    <property type="evidence" value="ECO:0007669"/>
    <property type="project" value="InterPro"/>
</dbReference>
<evidence type="ECO:0000256" key="3">
    <source>
        <dbReference type="ARBA" id="ARBA00022840"/>
    </source>
</evidence>
<dbReference type="EMBL" id="BK016182">
    <property type="protein sequence ID" value="DAG00531.1"/>
    <property type="molecule type" value="Genomic_DNA"/>
</dbReference>
<accession>A0A8S5V1N5</accession>
<evidence type="ECO:0000313" key="6">
    <source>
        <dbReference type="EMBL" id="DAG00531.1"/>
    </source>
</evidence>
<dbReference type="GO" id="GO:0003697">
    <property type="term" value="F:single-stranded DNA binding"/>
    <property type="evidence" value="ECO:0007669"/>
    <property type="project" value="InterPro"/>
</dbReference>
<evidence type="ECO:0000259" key="5">
    <source>
        <dbReference type="PROSITE" id="PS50163"/>
    </source>
</evidence>
<keyword evidence="4" id="KW-0233">DNA recombination</keyword>